<organism evidence="2 3">
    <name type="scientific">Flagellimonas algicola</name>
    <dbReference type="NCBI Taxonomy" id="2583815"/>
    <lineage>
        <taxon>Bacteria</taxon>
        <taxon>Pseudomonadati</taxon>
        <taxon>Bacteroidota</taxon>
        <taxon>Flavobacteriia</taxon>
        <taxon>Flavobacteriales</taxon>
        <taxon>Flavobacteriaceae</taxon>
        <taxon>Flagellimonas</taxon>
    </lineage>
</organism>
<keyword evidence="3" id="KW-1185">Reference proteome</keyword>
<gene>
    <name evidence="2" type="ORF">FGG15_15825</name>
</gene>
<accession>A0ABY2WLA7</accession>
<comment type="caution">
    <text evidence="2">The sequence shown here is derived from an EMBL/GenBank/DDBJ whole genome shotgun (WGS) entry which is preliminary data.</text>
</comment>
<sequence>MVQRMAKISLVLILFLWNYQGVAQDQFIDRNGVVIFEASEELFEEVKAINSTATAVYDAETNELASLTLVRAFEFKNSLMQEHFNESYAESDQFPKAIFRGALKNFDLVGLPSAGGEVQLEGTLDFHGKVKKIQTVVNAQLVNDVLSLLGNFTVSPADFDIEIPRIVRNQIAKEVQVKFDFKLKRK</sequence>
<dbReference type="InterPro" id="IPR036761">
    <property type="entry name" value="TTHA0802/YceI-like_sf"/>
</dbReference>
<evidence type="ECO:0000313" key="3">
    <source>
        <dbReference type="Proteomes" id="UP000751614"/>
    </source>
</evidence>
<evidence type="ECO:0000313" key="2">
    <source>
        <dbReference type="EMBL" id="TMU55633.1"/>
    </source>
</evidence>
<dbReference type="SUPFAM" id="SSF101874">
    <property type="entry name" value="YceI-like"/>
    <property type="match status" value="1"/>
</dbReference>
<reference evidence="2 3" key="1">
    <citation type="submission" date="2019-05" db="EMBL/GenBank/DDBJ databases">
        <title>Flagellimonas sp. AsT0115, sp. nov., isolated from a marine red algae, Asparagopsis taxiformis.</title>
        <authorList>
            <person name="Kim J."/>
            <person name="Jeong S.E."/>
            <person name="Jeon C.O."/>
        </authorList>
    </citation>
    <scope>NUCLEOTIDE SEQUENCE [LARGE SCALE GENOMIC DNA]</scope>
    <source>
        <strain evidence="2 3">AsT0115</strain>
    </source>
</reference>
<name>A0ABY2WLA7_9FLAO</name>
<dbReference type="Pfam" id="PF04264">
    <property type="entry name" value="YceI"/>
    <property type="match status" value="1"/>
</dbReference>
<evidence type="ECO:0000259" key="1">
    <source>
        <dbReference type="Pfam" id="PF04264"/>
    </source>
</evidence>
<feature type="domain" description="Lipid/polyisoprenoid-binding YceI-like" evidence="1">
    <location>
        <begin position="52"/>
        <end position="182"/>
    </location>
</feature>
<dbReference type="InterPro" id="IPR007372">
    <property type="entry name" value="Lipid/polyisoprenoid-bd_YceI"/>
</dbReference>
<proteinExistence type="predicted"/>
<dbReference type="Gene3D" id="2.40.128.110">
    <property type="entry name" value="Lipid/polyisoprenoid-binding, YceI-like"/>
    <property type="match status" value="1"/>
</dbReference>
<protein>
    <submittedName>
        <fullName evidence="2">YceI family protein</fullName>
    </submittedName>
</protein>
<dbReference type="EMBL" id="VCNI01000002">
    <property type="protein sequence ID" value="TMU55633.1"/>
    <property type="molecule type" value="Genomic_DNA"/>
</dbReference>
<dbReference type="Proteomes" id="UP000751614">
    <property type="component" value="Unassembled WGS sequence"/>
</dbReference>